<comment type="caution">
    <text evidence="1">The sequence shown here is derived from an EMBL/GenBank/DDBJ whole genome shotgun (WGS) entry which is preliminary data.</text>
</comment>
<accession>A0ABD0L5C5</accession>
<dbReference type="EMBL" id="JACVVK020000082">
    <property type="protein sequence ID" value="KAK7494527.1"/>
    <property type="molecule type" value="Genomic_DNA"/>
</dbReference>
<reference evidence="1 2" key="1">
    <citation type="journal article" date="2023" name="Sci. Data">
        <title>Genome assembly of the Korean intertidal mud-creeper Batillaria attramentaria.</title>
        <authorList>
            <person name="Patra A.K."/>
            <person name="Ho P.T."/>
            <person name="Jun S."/>
            <person name="Lee S.J."/>
            <person name="Kim Y."/>
            <person name="Won Y.J."/>
        </authorList>
    </citation>
    <scope>NUCLEOTIDE SEQUENCE [LARGE SCALE GENOMIC DNA]</scope>
    <source>
        <strain evidence="1">Wonlab-2016</strain>
    </source>
</reference>
<keyword evidence="2" id="KW-1185">Reference proteome</keyword>
<gene>
    <name evidence="1" type="ORF">BaRGS_00014180</name>
</gene>
<name>A0ABD0L5C5_9CAEN</name>
<dbReference type="AlphaFoldDB" id="A0ABD0L5C5"/>
<dbReference type="Proteomes" id="UP001519460">
    <property type="component" value="Unassembled WGS sequence"/>
</dbReference>
<evidence type="ECO:0000313" key="1">
    <source>
        <dbReference type="EMBL" id="KAK7494527.1"/>
    </source>
</evidence>
<sequence>MDRLVPRGMGQGLNCPRLNKIVHFLEFPEKALFAPPLLGPAMPTKDQRQRWKEETRTPCAIHATETDSCTRPNPTQRSHLAVVQSGERNWLTNASSSQHSDKCFTDIAD</sequence>
<organism evidence="1 2">
    <name type="scientific">Batillaria attramentaria</name>
    <dbReference type="NCBI Taxonomy" id="370345"/>
    <lineage>
        <taxon>Eukaryota</taxon>
        <taxon>Metazoa</taxon>
        <taxon>Spiralia</taxon>
        <taxon>Lophotrochozoa</taxon>
        <taxon>Mollusca</taxon>
        <taxon>Gastropoda</taxon>
        <taxon>Caenogastropoda</taxon>
        <taxon>Sorbeoconcha</taxon>
        <taxon>Cerithioidea</taxon>
        <taxon>Batillariidae</taxon>
        <taxon>Batillaria</taxon>
    </lineage>
</organism>
<proteinExistence type="predicted"/>
<protein>
    <submittedName>
        <fullName evidence="1">Uncharacterized protein</fullName>
    </submittedName>
</protein>
<evidence type="ECO:0000313" key="2">
    <source>
        <dbReference type="Proteomes" id="UP001519460"/>
    </source>
</evidence>